<dbReference type="Pfam" id="PF04471">
    <property type="entry name" value="Mrr_cat"/>
    <property type="match status" value="1"/>
</dbReference>
<dbReference type="EMBL" id="WPNZ01000023">
    <property type="protein sequence ID" value="MVO89278.1"/>
    <property type="molecule type" value="Genomic_DNA"/>
</dbReference>
<evidence type="ECO:0000256" key="1">
    <source>
        <dbReference type="SAM" id="MobiDB-lite"/>
    </source>
</evidence>
<dbReference type="GO" id="GO:0003677">
    <property type="term" value="F:DNA binding"/>
    <property type="evidence" value="ECO:0007669"/>
    <property type="project" value="InterPro"/>
</dbReference>
<dbReference type="InterPro" id="IPR011856">
    <property type="entry name" value="tRNA_endonuc-like_dom_sf"/>
</dbReference>
<dbReference type="InterPro" id="IPR052906">
    <property type="entry name" value="Type_IV_Methyl-Rstrct_Enzyme"/>
</dbReference>
<dbReference type="GO" id="GO:0009307">
    <property type="term" value="P:DNA restriction-modification system"/>
    <property type="evidence" value="ECO:0007669"/>
    <property type="project" value="InterPro"/>
</dbReference>
<dbReference type="Proteomes" id="UP000483802">
    <property type="component" value="Unassembled WGS sequence"/>
</dbReference>
<organism evidence="3 4">
    <name type="scientific">Streptomyces typhae</name>
    <dbReference type="NCBI Taxonomy" id="2681492"/>
    <lineage>
        <taxon>Bacteria</taxon>
        <taxon>Bacillati</taxon>
        <taxon>Actinomycetota</taxon>
        <taxon>Actinomycetes</taxon>
        <taxon>Kitasatosporales</taxon>
        <taxon>Streptomycetaceae</taxon>
        <taxon>Streptomyces</taxon>
    </lineage>
</organism>
<dbReference type="InterPro" id="IPR011335">
    <property type="entry name" value="Restrct_endonuc-II-like"/>
</dbReference>
<dbReference type="AlphaFoldDB" id="A0A6L6X683"/>
<evidence type="ECO:0000313" key="3">
    <source>
        <dbReference type="EMBL" id="MVO89278.1"/>
    </source>
</evidence>
<sequence>MALPAAPQPVLPGFPRSTAGHHQHDVAAATDRPMTIHRSGHRVESYSEGPTKGRRSKGSERWHEPRMEDAMAHESGSHSVLMWHLSPDRPWAKEIVSGLARHGFAVRRMEQYVGRGEQATALGENKQAGLLLSLKGADSLLLLISPNVPPSDEQLRSLDSSMDQRGVDVIPVILGSGSVPQPLRGRAGVTMAHGEASIGELTQRIEKGRAIDLLDLRSADFENLVEDLLRSEGFDVIAFSRSGDRGYDFLARTPGTDNTPPIEYVVQVKAYRHSRVSVAAVHEIAQKVARAGGGRAVMIVTNGQLTSVAKRTLTDLASLPESPEIRVLDGTQVKYLLLKHPDLVRKYGRSHHERGR</sequence>
<proteinExistence type="predicted"/>
<dbReference type="PANTHER" id="PTHR30015">
    <property type="entry name" value="MRR RESTRICTION SYSTEM PROTEIN"/>
    <property type="match status" value="1"/>
</dbReference>
<keyword evidence="4" id="KW-1185">Reference proteome</keyword>
<reference evidence="3 4" key="1">
    <citation type="submission" date="2019-11" db="EMBL/GenBank/DDBJ databases">
        <title>Streptomyces typhae sp. nov., a novel endophytic actinomycete isolated from the root of cattail pollen (Typha angustifolia L.).</title>
        <authorList>
            <person name="Peng C."/>
        </authorList>
    </citation>
    <scope>NUCLEOTIDE SEQUENCE [LARGE SCALE GENOMIC DNA]</scope>
    <source>
        <strain evidence="4">p1417</strain>
    </source>
</reference>
<feature type="region of interest" description="Disordered" evidence="1">
    <location>
        <begin position="1"/>
        <end position="65"/>
    </location>
</feature>
<evidence type="ECO:0000313" key="4">
    <source>
        <dbReference type="Proteomes" id="UP000483802"/>
    </source>
</evidence>
<comment type="caution">
    <text evidence="3">The sequence shown here is derived from an EMBL/GenBank/DDBJ whole genome shotgun (WGS) entry which is preliminary data.</text>
</comment>
<feature type="domain" description="Restriction endonuclease type IV Mrr" evidence="2">
    <location>
        <begin position="216"/>
        <end position="334"/>
    </location>
</feature>
<accession>A0A6L6X683</accession>
<dbReference type="GO" id="GO:0015666">
    <property type="term" value="F:restriction endodeoxyribonuclease activity"/>
    <property type="evidence" value="ECO:0007669"/>
    <property type="project" value="TreeGrafter"/>
</dbReference>
<dbReference type="PANTHER" id="PTHR30015:SF7">
    <property type="entry name" value="TYPE IV METHYL-DIRECTED RESTRICTION ENZYME ECOKMRR"/>
    <property type="match status" value="1"/>
</dbReference>
<dbReference type="Gene3D" id="3.40.1350.10">
    <property type="match status" value="1"/>
</dbReference>
<dbReference type="SUPFAM" id="SSF52980">
    <property type="entry name" value="Restriction endonuclease-like"/>
    <property type="match status" value="1"/>
</dbReference>
<evidence type="ECO:0000259" key="2">
    <source>
        <dbReference type="Pfam" id="PF04471"/>
    </source>
</evidence>
<protein>
    <submittedName>
        <fullName evidence="3">TIR domain-containing protein</fullName>
    </submittedName>
</protein>
<feature type="compositionally biased region" description="Pro residues" evidence="1">
    <location>
        <begin position="1"/>
        <end position="12"/>
    </location>
</feature>
<name>A0A6L6X683_9ACTN</name>
<gene>
    <name evidence="3" type="ORF">GPA10_32120</name>
</gene>
<dbReference type="InterPro" id="IPR007560">
    <property type="entry name" value="Restrct_endonuc_IV_Mrr"/>
</dbReference>